<dbReference type="AlphaFoldDB" id="A0AAD6DJE0"/>
<comment type="similarity">
    <text evidence="1">Belongs to the short-chain dehydrogenases/reductases (SDR) family.</text>
</comment>
<evidence type="ECO:0000256" key="1">
    <source>
        <dbReference type="ARBA" id="ARBA00006484"/>
    </source>
</evidence>
<dbReference type="PANTHER" id="PTHR24320">
    <property type="entry name" value="RETINOL DEHYDROGENASE"/>
    <property type="match status" value="1"/>
</dbReference>
<dbReference type="InterPro" id="IPR002347">
    <property type="entry name" value="SDR_fam"/>
</dbReference>
<dbReference type="InterPro" id="IPR036291">
    <property type="entry name" value="NAD(P)-bd_dom_sf"/>
</dbReference>
<comment type="caution">
    <text evidence="4">The sequence shown here is derived from an EMBL/GenBank/DDBJ whole genome shotgun (WGS) entry which is preliminary data.</text>
</comment>
<dbReference type="SUPFAM" id="SSF51735">
    <property type="entry name" value="NAD(P)-binding Rossmann-fold domains"/>
    <property type="match status" value="1"/>
</dbReference>
<evidence type="ECO:0000256" key="2">
    <source>
        <dbReference type="ARBA" id="ARBA00022857"/>
    </source>
</evidence>
<organism evidence="4 5">
    <name type="scientific">Penicillium hetheringtonii</name>
    <dbReference type="NCBI Taxonomy" id="911720"/>
    <lineage>
        <taxon>Eukaryota</taxon>
        <taxon>Fungi</taxon>
        <taxon>Dikarya</taxon>
        <taxon>Ascomycota</taxon>
        <taxon>Pezizomycotina</taxon>
        <taxon>Eurotiomycetes</taxon>
        <taxon>Eurotiomycetidae</taxon>
        <taxon>Eurotiales</taxon>
        <taxon>Aspergillaceae</taxon>
        <taxon>Penicillium</taxon>
    </lineage>
</organism>
<dbReference type="PANTHER" id="PTHR24320:SF236">
    <property type="entry name" value="SHORT-CHAIN DEHYDROGENASE-RELATED"/>
    <property type="match status" value="1"/>
</dbReference>
<dbReference type="Gene3D" id="3.40.50.720">
    <property type="entry name" value="NAD(P)-binding Rossmann-like Domain"/>
    <property type="match status" value="1"/>
</dbReference>
<dbReference type="Pfam" id="PF00106">
    <property type="entry name" value="adh_short"/>
    <property type="match status" value="1"/>
</dbReference>
<evidence type="ECO:0000256" key="3">
    <source>
        <dbReference type="ARBA" id="ARBA00023002"/>
    </source>
</evidence>
<keyword evidence="5" id="KW-1185">Reference proteome</keyword>
<accession>A0AAD6DJE0</accession>
<name>A0AAD6DJE0_9EURO</name>
<dbReference type="Proteomes" id="UP001216150">
    <property type="component" value="Unassembled WGS sequence"/>
</dbReference>
<keyword evidence="2" id="KW-0521">NADP</keyword>
<dbReference type="GO" id="GO:0016491">
    <property type="term" value="F:oxidoreductase activity"/>
    <property type="evidence" value="ECO:0007669"/>
    <property type="project" value="UniProtKB-KW"/>
</dbReference>
<dbReference type="PRINTS" id="PR00081">
    <property type="entry name" value="GDHRDH"/>
</dbReference>
<keyword evidence="3" id="KW-0560">Oxidoreductase</keyword>
<dbReference type="EMBL" id="JAQJAC010000004">
    <property type="protein sequence ID" value="KAJ5586140.1"/>
    <property type="molecule type" value="Genomic_DNA"/>
</dbReference>
<sequence length="311" mass="34398">MANFLSKSFLAQSFCIPAPTLTEKNLPPQNGRVHLITGGYAGVGKQLATILYEKNAKVFIAGRNEEKALEAIRQIKKQHPSSSGSLYFLQLDLNDLTTIKPAVLDFISRESRLDVLVNNAGVMFPPNGSKTRQDHDMQFGTNLLGPFLLTKLLLPTMIQTVNIAAPNSVRVLWAASSGVQVLSPKGGIVFDDSGTPKVFDSQATNYGQTKITGHQEPFVQSWKPPDRTSASFLWLVDEDEPVYAPPAKFGAYTELFSGWSEEVAADQNITYVIPWGRDGTKLMRSDITRAIKNGLADKMWEWCELETSQFL</sequence>
<evidence type="ECO:0000313" key="5">
    <source>
        <dbReference type="Proteomes" id="UP001216150"/>
    </source>
</evidence>
<protein>
    <submittedName>
        <fullName evidence="4">Short-chain dehydrogenase</fullName>
    </submittedName>
</protein>
<evidence type="ECO:0000313" key="4">
    <source>
        <dbReference type="EMBL" id="KAJ5586140.1"/>
    </source>
</evidence>
<gene>
    <name evidence="4" type="ORF">N7450_005927</name>
</gene>
<reference evidence="4 5" key="1">
    <citation type="journal article" date="2023" name="IMA Fungus">
        <title>Comparative genomic study of the Penicillium genus elucidates a diverse pangenome and 15 lateral gene transfer events.</title>
        <authorList>
            <person name="Petersen C."/>
            <person name="Sorensen T."/>
            <person name="Nielsen M.R."/>
            <person name="Sondergaard T.E."/>
            <person name="Sorensen J.L."/>
            <person name="Fitzpatrick D.A."/>
            <person name="Frisvad J.C."/>
            <person name="Nielsen K.L."/>
        </authorList>
    </citation>
    <scope>NUCLEOTIDE SEQUENCE [LARGE SCALE GENOMIC DNA]</scope>
    <source>
        <strain evidence="4 5">IBT 29057</strain>
    </source>
</reference>
<proteinExistence type="inferred from homology"/>